<keyword evidence="2" id="KW-1185">Reference proteome</keyword>
<evidence type="ECO:0000313" key="1">
    <source>
        <dbReference type="EMBL" id="KAI5661160.1"/>
    </source>
</evidence>
<dbReference type="EMBL" id="CM044705">
    <property type="protein sequence ID" value="KAI5661160.1"/>
    <property type="molecule type" value="Genomic_DNA"/>
</dbReference>
<organism evidence="1 2">
    <name type="scientific">Catharanthus roseus</name>
    <name type="common">Madagascar periwinkle</name>
    <name type="synonym">Vinca rosea</name>
    <dbReference type="NCBI Taxonomy" id="4058"/>
    <lineage>
        <taxon>Eukaryota</taxon>
        <taxon>Viridiplantae</taxon>
        <taxon>Streptophyta</taxon>
        <taxon>Embryophyta</taxon>
        <taxon>Tracheophyta</taxon>
        <taxon>Spermatophyta</taxon>
        <taxon>Magnoliopsida</taxon>
        <taxon>eudicotyledons</taxon>
        <taxon>Gunneridae</taxon>
        <taxon>Pentapetalae</taxon>
        <taxon>asterids</taxon>
        <taxon>lamiids</taxon>
        <taxon>Gentianales</taxon>
        <taxon>Apocynaceae</taxon>
        <taxon>Rauvolfioideae</taxon>
        <taxon>Vinceae</taxon>
        <taxon>Catharanthinae</taxon>
        <taxon>Catharanthus</taxon>
    </lineage>
</organism>
<gene>
    <name evidence="1" type="ORF">M9H77_20483</name>
</gene>
<proteinExistence type="predicted"/>
<evidence type="ECO:0000313" key="2">
    <source>
        <dbReference type="Proteomes" id="UP001060085"/>
    </source>
</evidence>
<reference evidence="2" key="1">
    <citation type="journal article" date="2023" name="Nat. Plants">
        <title>Single-cell RNA sequencing provides a high-resolution roadmap for understanding the multicellular compartmentation of specialized metabolism.</title>
        <authorList>
            <person name="Sun S."/>
            <person name="Shen X."/>
            <person name="Li Y."/>
            <person name="Li Y."/>
            <person name="Wang S."/>
            <person name="Li R."/>
            <person name="Zhang H."/>
            <person name="Shen G."/>
            <person name="Guo B."/>
            <person name="Wei J."/>
            <person name="Xu J."/>
            <person name="St-Pierre B."/>
            <person name="Chen S."/>
            <person name="Sun C."/>
        </authorList>
    </citation>
    <scope>NUCLEOTIDE SEQUENCE [LARGE SCALE GENOMIC DNA]</scope>
</reference>
<comment type="caution">
    <text evidence="1">The sequence shown here is derived from an EMBL/GenBank/DDBJ whole genome shotgun (WGS) entry which is preliminary data.</text>
</comment>
<sequence>MMEEQENCTRITRASKKRPFGIAMSNSSIHQNVAVPTKRVALGDLTNVPTAAAAVIPSNRQDFTGTKKPKAAHQVKKKTLDNRVEEIRKPEIDVEVRHDDPLEYADAPLIYWHLRMLEVEENRRPQPNYMEKVQRDITPTMREILVDWLVEVADEYKLVSDTLHLTVDYIDRFLSSHTLSRTKLQLLGVSSMLVASKFEEINPPRVEEFCYMTDNTYTKEEVVNMELDVLKFLNYDMGNPTARTFIRIFMEAAQDNPAFSSMQFQFLACYIAELSLVDYTCMRFLPSMIAASSIFLARITMLPHTRPWTLALQQFTGYASYQLKECVLAIHHQQCSSTETSRRAVKEKYMEHKFKSVAALCPPSQIPHHYFE</sequence>
<accession>A0ACC0ALL5</accession>
<dbReference type="Proteomes" id="UP001060085">
    <property type="component" value="Linkage Group LG05"/>
</dbReference>
<name>A0ACC0ALL5_CATRO</name>
<protein>
    <submittedName>
        <fullName evidence="1">Uncharacterized protein</fullName>
    </submittedName>
</protein>